<dbReference type="GO" id="GO:0008901">
    <property type="term" value="F:ferredoxin hydrogenase activity"/>
    <property type="evidence" value="ECO:0007669"/>
    <property type="project" value="InterPro"/>
</dbReference>
<feature type="domain" description="4Fe-4S ferredoxin-type" evidence="16">
    <location>
        <begin position="179"/>
        <end position="208"/>
    </location>
</feature>
<dbReference type="GO" id="GO:0042773">
    <property type="term" value="P:ATP synthesis coupled electron transport"/>
    <property type="evidence" value="ECO:0007669"/>
    <property type="project" value="InterPro"/>
</dbReference>
<keyword evidence="8" id="KW-1278">Translocase</keyword>
<gene>
    <name evidence="18" type="primary">hndD_18</name>
    <name evidence="18" type="ORF">SDC9_57644</name>
</gene>
<dbReference type="InterPro" id="IPR017896">
    <property type="entry name" value="4Fe4S_Fe-S-bd"/>
</dbReference>
<dbReference type="NCBIfam" id="TIGR02512">
    <property type="entry name" value="FeFe_hydrog_A"/>
    <property type="match status" value="1"/>
</dbReference>
<dbReference type="InterPro" id="IPR050340">
    <property type="entry name" value="Cytosolic_Fe-S_CAF"/>
</dbReference>
<evidence type="ECO:0000256" key="14">
    <source>
        <dbReference type="SAM" id="Coils"/>
    </source>
</evidence>
<keyword evidence="7" id="KW-0677">Repeat</keyword>
<sequence>MKNITINGKQYSVEDGLTILEAAKQNGISIPSLCYLKGVHQFGSCRICVVEVEGAKTLMPSCMTEVREGMVIRTNSDRVRRARKVLYELLLSDHSKDCLSCKRNQSCELQELGKTLGVEATRFEGSRSECVIDVSTSITRDMSKCILCRRCVTACAEIQGLGIINAQNRGFKTVISPAMELPIGTVNCAFCGQCTVVCPVGALKETDSIQAVWAAINDKNKRVVVQTAPAIRIAIGEEFGCEPGARETGKLAAALRRLGFDDVFDTNFAADLTILEEGTELLSRVKAALTGGESVLPMITSCSPGWIKFVEHTYPDSLAHLSTCKSPHTMLGALIKSYYAGKIKREPKDIFVVSIMPCTAKKSEIVRPEMQNGGLPNVDAVLTTRELANMIKEMGIDFNALPDEEYDNPLGMSTGAADIFGLTGGVMEAALRTVYELVTGRELPFDGLHVTPIVGLEQVKEAAITIEKPLEDYAFLDGVTVRVAVTSGLAGAEKLMEQVKDGTSPYHFIEVMGCPGGCIMGGGQPRSDDPDVRTKRLRGLYSEDEAKVMRKSHENPFVTALYSDYLEHPNGHKSHELLHTHYVRRGKFNEYTVERFDLGTRPAQKKRDVAAQEIRAAQAAAQESKHAREDLESVRVLALEAENTRLKAELADVTETVGFFKNVIADYASREK</sequence>
<evidence type="ECO:0000259" key="15">
    <source>
        <dbReference type="PROSITE" id="PS51085"/>
    </source>
</evidence>
<feature type="domain" description="4Fe-4S ferredoxin-type" evidence="16">
    <location>
        <begin position="136"/>
        <end position="166"/>
    </location>
</feature>
<dbReference type="InterPro" id="IPR054351">
    <property type="entry name" value="NADH_UbQ_OxRdtase_ferredoxin"/>
</dbReference>
<evidence type="ECO:0000256" key="11">
    <source>
        <dbReference type="ARBA" id="ARBA00023027"/>
    </source>
</evidence>
<keyword evidence="5" id="KW-0001">2Fe-2S</keyword>
<dbReference type="GO" id="GO:0051539">
    <property type="term" value="F:4 iron, 4 sulfur cluster binding"/>
    <property type="evidence" value="ECO:0007669"/>
    <property type="project" value="UniProtKB-KW"/>
</dbReference>
<dbReference type="SMART" id="SM00929">
    <property type="entry name" value="NADH-G_4Fe-4S_3"/>
    <property type="match status" value="1"/>
</dbReference>
<evidence type="ECO:0000313" key="18">
    <source>
        <dbReference type="EMBL" id="MPM11302.1"/>
    </source>
</evidence>
<dbReference type="InterPro" id="IPR017900">
    <property type="entry name" value="4Fe4S_Fe_S_CS"/>
</dbReference>
<dbReference type="Pfam" id="PF13510">
    <property type="entry name" value="Fer2_4"/>
    <property type="match status" value="1"/>
</dbReference>
<dbReference type="AlphaFoldDB" id="A0A644X559"/>
<comment type="similarity">
    <text evidence="3">Belongs to the complex I 75 kDa subunit family.</text>
</comment>
<dbReference type="GO" id="GO:0008137">
    <property type="term" value="F:NADH dehydrogenase (ubiquinone) activity"/>
    <property type="evidence" value="ECO:0007669"/>
    <property type="project" value="InterPro"/>
</dbReference>
<dbReference type="EMBL" id="VSSQ01001812">
    <property type="protein sequence ID" value="MPM11302.1"/>
    <property type="molecule type" value="Genomic_DNA"/>
</dbReference>
<dbReference type="InterPro" id="IPR004108">
    <property type="entry name" value="Fe_hydrogenase_lsu_C"/>
</dbReference>
<dbReference type="InterPro" id="IPR036991">
    <property type="entry name" value="Fe_hydrogenase_ssu_sf"/>
</dbReference>
<reference evidence="18" key="1">
    <citation type="submission" date="2019-08" db="EMBL/GenBank/DDBJ databases">
        <authorList>
            <person name="Kucharzyk K."/>
            <person name="Murdoch R.W."/>
            <person name="Higgins S."/>
            <person name="Loffler F."/>
        </authorList>
    </citation>
    <scope>NUCLEOTIDE SEQUENCE</scope>
</reference>
<dbReference type="Pfam" id="PF02256">
    <property type="entry name" value="Fe_hyd_SSU"/>
    <property type="match status" value="1"/>
</dbReference>
<evidence type="ECO:0000256" key="3">
    <source>
        <dbReference type="ARBA" id="ARBA00005404"/>
    </source>
</evidence>
<dbReference type="PANTHER" id="PTHR11615">
    <property type="entry name" value="NITRATE, FORMATE, IRON DEHYDROGENASE"/>
    <property type="match status" value="1"/>
</dbReference>
<dbReference type="Gene3D" id="3.10.20.740">
    <property type="match status" value="1"/>
</dbReference>
<dbReference type="FunFam" id="3.10.20.740:FF:000004">
    <property type="entry name" value="NADH-quinone oxidoreductase"/>
    <property type="match status" value="1"/>
</dbReference>
<dbReference type="Gene3D" id="4.10.260.20">
    <property type="entry name" value="Iron hydrogenase, small subunit"/>
    <property type="match status" value="1"/>
</dbReference>
<keyword evidence="14" id="KW-0175">Coiled coil</keyword>
<dbReference type="InterPro" id="IPR000283">
    <property type="entry name" value="NADH_UbQ_OxRdtase_75kDa_su_CS"/>
</dbReference>
<dbReference type="InterPro" id="IPR009016">
    <property type="entry name" value="Fe_hydrogenase"/>
</dbReference>
<accession>A0A644X559</accession>
<dbReference type="CDD" id="cd00207">
    <property type="entry name" value="fer2"/>
    <property type="match status" value="1"/>
</dbReference>
<dbReference type="InterPro" id="IPR019574">
    <property type="entry name" value="NADH_UbQ_OxRdtase_Gsu_4Fe4S-bd"/>
</dbReference>
<organism evidence="18">
    <name type="scientific">bioreactor metagenome</name>
    <dbReference type="NCBI Taxonomy" id="1076179"/>
    <lineage>
        <taxon>unclassified sequences</taxon>
        <taxon>metagenomes</taxon>
        <taxon>ecological metagenomes</taxon>
    </lineage>
</organism>
<evidence type="ECO:0000259" key="16">
    <source>
        <dbReference type="PROSITE" id="PS51379"/>
    </source>
</evidence>
<dbReference type="SUPFAM" id="SSF54862">
    <property type="entry name" value="4Fe-4S ferredoxins"/>
    <property type="match status" value="1"/>
</dbReference>
<dbReference type="SUPFAM" id="SSF53920">
    <property type="entry name" value="Fe-only hydrogenase"/>
    <property type="match status" value="1"/>
</dbReference>
<evidence type="ECO:0000256" key="5">
    <source>
        <dbReference type="ARBA" id="ARBA00022714"/>
    </source>
</evidence>
<dbReference type="SUPFAM" id="SSF54292">
    <property type="entry name" value="2Fe-2S ferredoxin-like"/>
    <property type="match status" value="1"/>
</dbReference>
<dbReference type="PROSITE" id="PS51085">
    <property type="entry name" value="2FE2S_FER_2"/>
    <property type="match status" value="1"/>
</dbReference>
<evidence type="ECO:0000256" key="6">
    <source>
        <dbReference type="ARBA" id="ARBA00022723"/>
    </source>
</evidence>
<evidence type="ECO:0000256" key="10">
    <source>
        <dbReference type="ARBA" id="ARBA00023014"/>
    </source>
</evidence>
<keyword evidence="9" id="KW-0408">Iron</keyword>
<dbReference type="PROSITE" id="PS00198">
    <property type="entry name" value="4FE4S_FER_1"/>
    <property type="match status" value="1"/>
</dbReference>
<comment type="caution">
    <text evidence="18">The sequence shown here is derived from an EMBL/GenBank/DDBJ whole genome shotgun (WGS) entry which is preliminary data.</text>
</comment>
<evidence type="ECO:0000256" key="7">
    <source>
        <dbReference type="ARBA" id="ARBA00022737"/>
    </source>
</evidence>
<dbReference type="InterPro" id="IPR013352">
    <property type="entry name" value="Fe_hydrogenase_subset"/>
</dbReference>
<feature type="domain" description="2Fe-2S ferredoxin-type" evidence="15">
    <location>
        <begin position="2"/>
        <end position="78"/>
    </location>
</feature>
<dbReference type="SMART" id="SM00902">
    <property type="entry name" value="Fe_hyd_SSU"/>
    <property type="match status" value="1"/>
</dbReference>
<dbReference type="GO" id="GO:0051537">
    <property type="term" value="F:2 iron, 2 sulfur cluster binding"/>
    <property type="evidence" value="ECO:0007669"/>
    <property type="project" value="UniProtKB-KW"/>
</dbReference>
<keyword evidence="12" id="KW-0472">Membrane</keyword>
<evidence type="ECO:0000256" key="9">
    <source>
        <dbReference type="ARBA" id="ARBA00023004"/>
    </source>
</evidence>
<comment type="subcellular location">
    <subcellularLocation>
        <location evidence="2">Membrane</location>
    </subcellularLocation>
</comment>
<evidence type="ECO:0000259" key="17">
    <source>
        <dbReference type="PROSITE" id="PS51839"/>
    </source>
</evidence>
<dbReference type="InterPro" id="IPR049830">
    <property type="entry name" value="HndD"/>
</dbReference>
<proteinExistence type="inferred from homology"/>
<dbReference type="Gene3D" id="3.30.70.20">
    <property type="match status" value="1"/>
</dbReference>
<protein>
    <submittedName>
        <fullName evidence="18">NADP-reducing hydrogenase subunit HndD</fullName>
        <ecNumber evidence="18">1.12.1.3</ecNumber>
    </submittedName>
</protein>
<keyword evidence="11" id="KW-0520">NAD</keyword>
<comment type="cofactor">
    <cofactor evidence="1">
        <name>[4Fe-4S] cluster</name>
        <dbReference type="ChEBI" id="CHEBI:49883"/>
    </cofactor>
</comment>
<dbReference type="Gene3D" id="3.40.950.10">
    <property type="entry name" value="Fe-only Hydrogenase (Larger Subunit), Chain L, domain 3"/>
    <property type="match status" value="1"/>
</dbReference>
<feature type="domain" description="4Fe-4S His(Cys)3-ligated-type" evidence="17">
    <location>
        <begin position="78"/>
        <end position="117"/>
    </location>
</feature>
<keyword evidence="18" id="KW-0560">Oxidoreductase</keyword>
<dbReference type="InterPro" id="IPR036010">
    <property type="entry name" value="2Fe-2S_ferredoxin-like_sf"/>
</dbReference>
<keyword evidence="10" id="KW-0411">Iron-sulfur</keyword>
<dbReference type="PROSITE" id="PS51839">
    <property type="entry name" value="4FE4S_HC3"/>
    <property type="match status" value="1"/>
</dbReference>
<dbReference type="InterPro" id="IPR001041">
    <property type="entry name" value="2Fe-2S_ferredoxin-type"/>
</dbReference>
<evidence type="ECO:0000256" key="8">
    <source>
        <dbReference type="ARBA" id="ARBA00022967"/>
    </source>
</evidence>
<dbReference type="FunFam" id="3.30.70.20:FF:000035">
    <property type="entry name" value="Iron hydrogenase 1"/>
    <property type="match status" value="1"/>
</dbReference>
<dbReference type="PROSITE" id="PS00641">
    <property type="entry name" value="COMPLEX1_75K_1"/>
    <property type="match status" value="1"/>
</dbReference>
<evidence type="ECO:0000256" key="4">
    <source>
        <dbReference type="ARBA" id="ARBA00022485"/>
    </source>
</evidence>
<dbReference type="Pfam" id="PF22117">
    <property type="entry name" value="Fer4_Nqo3"/>
    <property type="match status" value="1"/>
</dbReference>
<dbReference type="GO" id="GO:0016020">
    <property type="term" value="C:membrane"/>
    <property type="evidence" value="ECO:0007669"/>
    <property type="project" value="UniProtKB-SubCell"/>
</dbReference>
<evidence type="ECO:0000256" key="12">
    <source>
        <dbReference type="ARBA" id="ARBA00023136"/>
    </source>
</evidence>
<dbReference type="NCBIfam" id="NF040763">
    <property type="entry name" value="FeFe_hydrog_A6"/>
    <property type="match status" value="1"/>
</dbReference>
<evidence type="ECO:0000256" key="1">
    <source>
        <dbReference type="ARBA" id="ARBA00001966"/>
    </source>
</evidence>
<dbReference type="GO" id="GO:0005506">
    <property type="term" value="F:iron ion binding"/>
    <property type="evidence" value="ECO:0007669"/>
    <property type="project" value="InterPro"/>
</dbReference>
<dbReference type="Gene3D" id="3.40.50.1780">
    <property type="match status" value="1"/>
</dbReference>
<evidence type="ECO:0000256" key="13">
    <source>
        <dbReference type="ARBA" id="ARBA00034078"/>
    </source>
</evidence>
<comment type="cofactor">
    <cofactor evidence="13">
        <name>[2Fe-2S] cluster</name>
        <dbReference type="ChEBI" id="CHEBI:190135"/>
    </cofactor>
</comment>
<dbReference type="GO" id="GO:0050583">
    <property type="term" value="F:hydrogen dehydrogenase (NADP+) activity"/>
    <property type="evidence" value="ECO:0007669"/>
    <property type="project" value="UniProtKB-EC"/>
</dbReference>
<dbReference type="PROSITE" id="PS51379">
    <property type="entry name" value="4FE4S_FER_2"/>
    <property type="match status" value="2"/>
</dbReference>
<dbReference type="InterPro" id="IPR003149">
    <property type="entry name" value="Fe_hydrogenase_ssu"/>
</dbReference>
<dbReference type="EC" id="1.12.1.3" evidence="18"/>
<keyword evidence="6" id="KW-0479">Metal-binding</keyword>
<dbReference type="Pfam" id="PF02906">
    <property type="entry name" value="Fe_hyd_lg_C"/>
    <property type="match status" value="1"/>
</dbReference>
<dbReference type="Pfam" id="PF10588">
    <property type="entry name" value="NADH-G_4Fe-4S_3"/>
    <property type="match status" value="1"/>
</dbReference>
<evidence type="ECO:0000256" key="2">
    <source>
        <dbReference type="ARBA" id="ARBA00004370"/>
    </source>
</evidence>
<name>A0A644X559_9ZZZZ</name>
<feature type="coiled-coil region" evidence="14">
    <location>
        <begin position="614"/>
        <end position="656"/>
    </location>
</feature>
<keyword evidence="4" id="KW-0004">4Fe-4S</keyword>